<protein>
    <submittedName>
        <fullName evidence="2">Uncharacterized protein</fullName>
    </submittedName>
</protein>
<organism evidence="2 3">
    <name type="scientific">Babesia gibsoni</name>
    <dbReference type="NCBI Taxonomy" id="33632"/>
    <lineage>
        <taxon>Eukaryota</taxon>
        <taxon>Sar</taxon>
        <taxon>Alveolata</taxon>
        <taxon>Apicomplexa</taxon>
        <taxon>Aconoidasida</taxon>
        <taxon>Piroplasmida</taxon>
        <taxon>Babesiidae</taxon>
        <taxon>Babesia</taxon>
    </lineage>
</organism>
<evidence type="ECO:0000313" key="2">
    <source>
        <dbReference type="EMBL" id="KAK1443302.1"/>
    </source>
</evidence>
<gene>
    <name evidence="2" type="ORF">BgAZ_201780</name>
</gene>
<reference evidence="2" key="1">
    <citation type="submission" date="2023-08" db="EMBL/GenBank/DDBJ databases">
        <title>Draft sequence of the Babesia gibsoni genome.</title>
        <authorList>
            <person name="Yamagishi J.Y."/>
            <person name="Xuan X.X."/>
        </authorList>
    </citation>
    <scope>NUCLEOTIDE SEQUENCE</scope>
    <source>
        <strain evidence="2">Azabu</strain>
    </source>
</reference>
<evidence type="ECO:0000256" key="1">
    <source>
        <dbReference type="SAM" id="MobiDB-lite"/>
    </source>
</evidence>
<dbReference type="Proteomes" id="UP001230268">
    <property type="component" value="Unassembled WGS sequence"/>
</dbReference>
<dbReference type="AlphaFoldDB" id="A0AAD8LKK3"/>
<name>A0AAD8LKK3_BABGI</name>
<keyword evidence="3" id="KW-1185">Reference proteome</keyword>
<dbReference type="EMBL" id="JAVEPI010000002">
    <property type="protein sequence ID" value="KAK1443302.1"/>
    <property type="molecule type" value="Genomic_DNA"/>
</dbReference>
<evidence type="ECO:0000313" key="3">
    <source>
        <dbReference type="Proteomes" id="UP001230268"/>
    </source>
</evidence>
<accession>A0AAD8LKK3</accession>
<feature type="region of interest" description="Disordered" evidence="1">
    <location>
        <begin position="42"/>
        <end position="71"/>
    </location>
</feature>
<sequence length="905" mass="102655">MDLLDCADLFKTRENVVGEQDDAWTRIIPGLSSLKLKEDFPVSSDDEQFEPPVPPYSFNDSDNEVQEEHPVEDDRPLRCWRHFERHFDYTVERSLRPVEDYVLGRSAVFSDTGCNNHQLSQGHVTATEGVFSGCIGVALRASLSDLVVGYKLTWRDILGGYECPTEEPTTTLHYATERNFQHIFESGDPVESPWLGSVLEEVTNTLTPCISVDNTGRITSPTARGGITPNLFTPSDVEDAGAVGVAGIVCQTPKTKAPSMQGIGQPITIPQIRSNVKCPGYMRSSSEMIVFLERYGFDKFYSFMDQIFAGLEGCRAGPRYIYAMDLITAVLQLMPEFITLFIRPKLTRSIDRGRRLCYFKRLVIIVRSFLKYMGLESPLLISDMYRDASSGCFTPFYLVTGDKDLLSRQSKASMIATILLRLFTLVGLIGEKGMEWTYTSTVNAPYSRKLIQRLKRFVYMPLFSMKQLHELVLPVTGMFTCASTCLFEFDYLQWVKSYLYPPPPLYMLRMEFMKVIRLCVITTGMKLHGYYNTINDALVKENGRPTGVHYEEILRRHIFLLVSGISFFLLPEFLSTCVENSEMFFGGYFTLLPHVQYSLQTLDLDVFVEKETYKLQERVLDLIKVIADGEMLSHENLLGIRGINELQSSIIRRILGLAWHYATAPRLEESDFAVKLNHVVEDCEEEECRGNCKTLSPYSSFCSIDFLDRMSLTPLSFKCELPVFEDAKCVLTTADELETKVRHQEDFVNYSRMAEKEYITISGGVSLSNPIEIICESEEESHKKSTKQDEPNALDYIDGDYTVLETCNLKCLLKRHMMWTDTSDMDALRLGVVMQSMSMLVKFLRGEEHLASPSQIGEAALGKATPMWDALVDLMSTAYVKGELPTKENAGPYALRQIFLGRPVI</sequence>
<proteinExistence type="predicted"/>
<comment type="caution">
    <text evidence="2">The sequence shown here is derived from an EMBL/GenBank/DDBJ whole genome shotgun (WGS) entry which is preliminary data.</text>
</comment>